<name>A0A2P5EB01_TREOI</name>
<gene>
    <name evidence="1" type="ORF">TorRG33x02_214990</name>
</gene>
<dbReference type="Proteomes" id="UP000237000">
    <property type="component" value="Unassembled WGS sequence"/>
</dbReference>
<organism evidence="1 2">
    <name type="scientific">Trema orientale</name>
    <name type="common">Charcoal tree</name>
    <name type="synonym">Celtis orientalis</name>
    <dbReference type="NCBI Taxonomy" id="63057"/>
    <lineage>
        <taxon>Eukaryota</taxon>
        <taxon>Viridiplantae</taxon>
        <taxon>Streptophyta</taxon>
        <taxon>Embryophyta</taxon>
        <taxon>Tracheophyta</taxon>
        <taxon>Spermatophyta</taxon>
        <taxon>Magnoliopsida</taxon>
        <taxon>eudicotyledons</taxon>
        <taxon>Gunneridae</taxon>
        <taxon>Pentapetalae</taxon>
        <taxon>rosids</taxon>
        <taxon>fabids</taxon>
        <taxon>Rosales</taxon>
        <taxon>Cannabaceae</taxon>
        <taxon>Trema</taxon>
    </lineage>
</organism>
<comment type="caution">
    <text evidence="1">The sequence shown here is derived from an EMBL/GenBank/DDBJ whole genome shotgun (WGS) entry which is preliminary data.</text>
</comment>
<protein>
    <submittedName>
        <fullName evidence="1">Uncharacterized protein</fullName>
    </submittedName>
</protein>
<dbReference type="OrthoDB" id="1681527at2759"/>
<sequence length="156" mass="17791">MWRRGADTGRWQSMIGQNMLECQLRRLGVYGADKTSSSHPNVDESFKFCEYGQRTLNGDSHGWVDGMLLHITILTNFRDGAKQSHLRSLQSFPLDFSFVLTGFLFVTMSLRQGLLSLALILFINVSRPRCGLSSICEGRANGQIFCNWPRLHKPWH</sequence>
<dbReference type="STRING" id="63057.A0A2P5EB01"/>
<evidence type="ECO:0000313" key="1">
    <source>
        <dbReference type="EMBL" id="PON82723.1"/>
    </source>
</evidence>
<dbReference type="AlphaFoldDB" id="A0A2P5EB01"/>
<accession>A0A2P5EB01</accession>
<keyword evidence="2" id="KW-1185">Reference proteome</keyword>
<reference evidence="2" key="1">
    <citation type="submission" date="2016-06" db="EMBL/GenBank/DDBJ databases">
        <title>Parallel loss of symbiosis genes in relatives of nitrogen-fixing non-legume Parasponia.</title>
        <authorList>
            <person name="Van Velzen R."/>
            <person name="Holmer R."/>
            <person name="Bu F."/>
            <person name="Rutten L."/>
            <person name="Van Zeijl A."/>
            <person name="Liu W."/>
            <person name="Santuari L."/>
            <person name="Cao Q."/>
            <person name="Sharma T."/>
            <person name="Shen D."/>
            <person name="Roswanjaya Y."/>
            <person name="Wardhani T."/>
            <person name="Kalhor M.S."/>
            <person name="Jansen J."/>
            <person name="Van den Hoogen J."/>
            <person name="Gungor B."/>
            <person name="Hartog M."/>
            <person name="Hontelez J."/>
            <person name="Verver J."/>
            <person name="Yang W.-C."/>
            <person name="Schijlen E."/>
            <person name="Repin R."/>
            <person name="Schilthuizen M."/>
            <person name="Schranz E."/>
            <person name="Heidstra R."/>
            <person name="Miyata K."/>
            <person name="Fedorova E."/>
            <person name="Kohlen W."/>
            <person name="Bisseling T."/>
            <person name="Smit S."/>
            <person name="Geurts R."/>
        </authorList>
    </citation>
    <scope>NUCLEOTIDE SEQUENCE [LARGE SCALE GENOMIC DNA]</scope>
    <source>
        <strain evidence="2">cv. RG33-2</strain>
    </source>
</reference>
<dbReference type="EMBL" id="JXTC01000189">
    <property type="protein sequence ID" value="PON82723.1"/>
    <property type="molecule type" value="Genomic_DNA"/>
</dbReference>
<evidence type="ECO:0000313" key="2">
    <source>
        <dbReference type="Proteomes" id="UP000237000"/>
    </source>
</evidence>
<dbReference type="InParanoid" id="A0A2P5EB01"/>
<proteinExistence type="predicted"/>